<dbReference type="Gene3D" id="3.30.1450.10">
    <property type="match status" value="1"/>
</dbReference>
<accession>A0A099CVS4</accession>
<organism evidence="7 8">
    <name type="scientific">Oleiagrimonas soli</name>
    <dbReference type="NCBI Taxonomy" id="1543381"/>
    <lineage>
        <taxon>Bacteria</taxon>
        <taxon>Pseudomonadati</taxon>
        <taxon>Pseudomonadota</taxon>
        <taxon>Gammaproteobacteria</taxon>
        <taxon>Lysobacterales</taxon>
        <taxon>Rhodanobacteraceae</taxon>
        <taxon>Oleiagrimonas</taxon>
    </lineage>
</organism>
<sequence length="271" mass="30104">MAWSLLACAACLGLYGCGTVSKGIATDGRSAQHLVFPDPADAMVKGGTFPNVENLRAMAPGMTKHQLYTMFGPPHFHEGVWGVREWDYLFNFRVRNGEHPFVTCEYKILFDKHDIAQSFYWKPASCADLIAEPAPVAAARHPEPAPEPVQRFTFSTDTLFGFDATRLTPTGQHQLDAMLDRIRQYGRVSRMQVTGYTDRIGSATYNLDLSRKRAQSVRDYLVGEGVADAIIQAQGRGEQDPLVTCTNTQRVPLVRCLAPNRRVEVVGEVAR</sequence>
<name>A0A099CVS4_9GAMM</name>
<dbReference type="SUPFAM" id="SSF103088">
    <property type="entry name" value="OmpA-like"/>
    <property type="match status" value="1"/>
</dbReference>
<protein>
    <recommendedName>
        <fullName evidence="6">OmpA-like domain-containing protein</fullName>
    </recommendedName>
</protein>
<evidence type="ECO:0000256" key="2">
    <source>
        <dbReference type="ARBA" id="ARBA00022729"/>
    </source>
</evidence>
<dbReference type="GO" id="GO:0009279">
    <property type="term" value="C:cell outer membrane"/>
    <property type="evidence" value="ECO:0007669"/>
    <property type="project" value="UniProtKB-SubCell"/>
</dbReference>
<dbReference type="InterPro" id="IPR006664">
    <property type="entry name" value="OMP_bac"/>
</dbReference>
<evidence type="ECO:0000256" key="3">
    <source>
        <dbReference type="ARBA" id="ARBA00023136"/>
    </source>
</evidence>
<reference evidence="7 8" key="1">
    <citation type="submission" date="2014-09" db="EMBL/GenBank/DDBJ databases">
        <title>Xanthomonadaceae 3.5X direct submission.</title>
        <authorList>
            <person name="Fang T."/>
            <person name="Wang H."/>
        </authorList>
    </citation>
    <scope>NUCLEOTIDE SEQUENCE [LARGE SCALE GENOMIC DNA]</scope>
    <source>
        <strain evidence="7 8">3.5X</strain>
    </source>
</reference>
<dbReference type="Proteomes" id="UP000029708">
    <property type="component" value="Unassembled WGS sequence"/>
</dbReference>
<keyword evidence="2" id="KW-0732">Signal</keyword>
<gene>
    <name evidence="7" type="ORF">LF63_0110445</name>
</gene>
<dbReference type="CDD" id="cd07185">
    <property type="entry name" value="OmpA_C-like"/>
    <property type="match status" value="1"/>
</dbReference>
<dbReference type="InterPro" id="IPR050330">
    <property type="entry name" value="Bact_OuterMem_StrucFunc"/>
</dbReference>
<dbReference type="PANTHER" id="PTHR30329:SF21">
    <property type="entry name" value="LIPOPROTEIN YIAD-RELATED"/>
    <property type="match status" value="1"/>
</dbReference>
<evidence type="ECO:0000256" key="5">
    <source>
        <dbReference type="PROSITE-ProRule" id="PRU00473"/>
    </source>
</evidence>
<comment type="caution">
    <text evidence="7">The sequence shown here is derived from an EMBL/GenBank/DDBJ whole genome shotgun (WGS) entry which is preliminary data.</text>
</comment>
<evidence type="ECO:0000313" key="8">
    <source>
        <dbReference type="Proteomes" id="UP000029708"/>
    </source>
</evidence>
<dbReference type="Pfam" id="PF04355">
    <property type="entry name" value="BamE"/>
    <property type="match status" value="1"/>
</dbReference>
<dbReference type="InterPro" id="IPR037873">
    <property type="entry name" value="BamE-like"/>
</dbReference>
<dbReference type="HOGENOM" id="CLU_016890_11_0_6"/>
<dbReference type="Gene3D" id="3.30.1330.60">
    <property type="entry name" value="OmpA-like domain"/>
    <property type="match status" value="1"/>
</dbReference>
<dbReference type="AlphaFoldDB" id="A0A099CVS4"/>
<keyword evidence="4" id="KW-0998">Cell outer membrane</keyword>
<evidence type="ECO:0000259" key="6">
    <source>
        <dbReference type="PROSITE" id="PS51123"/>
    </source>
</evidence>
<comment type="subcellular location">
    <subcellularLocation>
        <location evidence="1">Cell outer membrane</location>
    </subcellularLocation>
</comment>
<evidence type="ECO:0000256" key="1">
    <source>
        <dbReference type="ARBA" id="ARBA00004442"/>
    </source>
</evidence>
<feature type="domain" description="OmpA-like" evidence="6">
    <location>
        <begin position="147"/>
        <end position="271"/>
    </location>
</feature>
<dbReference type="PRINTS" id="PR01021">
    <property type="entry name" value="OMPADOMAIN"/>
</dbReference>
<dbReference type="InterPro" id="IPR007450">
    <property type="entry name" value="BamE_dom"/>
</dbReference>
<dbReference type="STRING" id="1543381.LF63_0110445"/>
<dbReference type="InterPro" id="IPR036737">
    <property type="entry name" value="OmpA-like_sf"/>
</dbReference>
<keyword evidence="3 5" id="KW-0472">Membrane</keyword>
<evidence type="ECO:0000256" key="4">
    <source>
        <dbReference type="ARBA" id="ARBA00023237"/>
    </source>
</evidence>
<dbReference type="PANTHER" id="PTHR30329">
    <property type="entry name" value="STATOR ELEMENT OF FLAGELLAR MOTOR COMPLEX"/>
    <property type="match status" value="1"/>
</dbReference>
<proteinExistence type="predicted"/>
<dbReference type="PROSITE" id="PS51123">
    <property type="entry name" value="OMPA_2"/>
    <property type="match status" value="1"/>
</dbReference>
<dbReference type="Pfam" id="PF00691">
    <property type="entry name" value="OmpA"/>
    <property type="match status" value="1"/>
</dbReference>
<keyword evidence="8" id="KW-1185">Reference proteome</keyword>
<evidence type="ECO:0000313" key="7">
    <source>
        <dbReference type="EMBL" id="KGI77732.1"/>
    </source>
</evidence>
<dbReference type="EMBL" id="JROI01000011">
    <property type="protein sequence ID" value="KGI77732.1"/>
    <property type="molecule type" value="Genomic_DNA"/>
</dbReference>
<dbReference type="InterPro" id="IPR006665">
    <property type="entry name" value="OmpA-like"/>
</dbReference>